<sequence>MAMANNRTVKIGLWGGHGGQPRDISHPPGTLVSVTVHSGDAIDNIKFTYMDIDGILHKEEWGGPGGDAHDPIYLEDGEYVKEISGTYGPWSDVPALVTSLKFVTNRGQIHEYGTPGDAGSFHVPLINAQITGFCARVGDLIDAIGIYVVLP</sequence>
<protein>
    <submittedName>
        <fullName evidence="1">Uncharacterized protein</fullName>
    </submittedName>
</protein>
<keyword evidence="2" id="KW-1185">Reference proteome</keyword>
<reference evidence="1" key="1">
    <citation type="submission" date="2021-05" db="EMBL/GenBank/DDBJ databases">
        <authorList>
            <person name="Scholz U."/>
            <person name="Mascher M."/>
            <person name="Fiebig A."/>
        </authorList>
    </citation>
    <scope>NUCLEOTIDE SEQUENCE [LARGE SCALE GENOMIC DNA]</scope>
</reference>
<dbReference type="Proteomes" id="UP001732700">
    <property type="component" value="Chromosome 1C"/>
</dbReference>
<organism evidence="1 2">
    <name type="scientific">Avena sativa</name>
    <name type="common">Oat</name>
    <dbReference type="NCBI Taxonomy" id="4498"/>
    <lineage>
        <taxon>Eukaryota</taxon>
        <taxon>Viridiplantae</taxon>
        <taxon>Streptophyta</taxon>
        <taxon>Embryophyta</taxon>
        <taxon>Tracheophyta</taxon>
        <taxon>Spermatophyta</taxon>
        <taxon>Magnoliopsida</taxon>
        <taxon>Liliopsida</taxon>
        <taxon>Poales</taxon>
        <taxon>Poaceae</taxon>
        <taxon>BOP clade</taxon>
        <taxon>Pooideae</taxon>
        <taxon>Poodae</taxon>
        <taxon>Poeae</taxon>
        <taxon>Poeae Chloroplast Group 1 (Aveneae type)</taxon>
        <taxon>Aveninae</taxon>
        <taxon>Avena</taxon>
    </lineage>
</organism>
<name>A0ACD5TLC1_AVESA</name>
<dbReference type="EnsemblPlants" id="AVESA.00010b.r2.1CG0077890.1">
    <property type="protein sequence ID" value="AVESA.00010b.r2.1CG0077890.1.CDS"/>
    <property type="gene ID" value="AVESA.00010b.r2.1CG0077890"/>
</dbReference>
<reference evidence="1" key="2">
    <citation type="submission" date="2025-09" db="UniProtKB">
        <authorList>
            <consortium name="EnsemblPlants"/>
        </authorList>
    </citation>
    <scope>IDENTIFICATION</scope>
</reference>
<evidence type="ECO:0000313" key="1">
    <source>
        <dbReference type="EnsemblPlants" id="AVESA.00010b.r2.1CG0077890.1.CDS"/>
    </source>
</evidence>
<accession>A0ACD5TLC1</accession>
<proteinExistence type="predicted"/>
<evidence type="ECO:0000313" key="2">
    <source>
        <dbReference type="Proteomes" id="UP001732700"/>
    </source>
</evidence>